<dbReference type="Gene3D" id="3.40.1690.10">
    <property type="entry name" value="secretion proteins EscU"/>
    <property type="match status" value="1"/>
</dbReference>
<feature type="region of interest" description="Disordered" evidence="14">
    <location>
        <begin position="358"/>
        <end position="377"/>
    </location>
</feature>
<dbReference type="Proteomes" id="UP001595897">
    <property type="component" value="Unassembled WGS sequence"/>
</dbReference>
<feature type="transmembrane region" description="Helical" evidence="13">
    <location>
        <begin position="34"/>
        <end position="55"/>
    </location>
</feature>
<keyword evidence="15" id="KW-0969">Cilium</keyword>
<evidence type="ECO:0000256" key="10">
    <source>
        <dbReference type="ARBA" id="ARBA00023136"/>
    </source>
</evidence>
<keyword evidence="7 13" id="KW-1005">Bacterial flagellum biogenesis</keyword>
<sequence>MAENKDAQEKTEEPTSKKLDDARKKGQIARSKELSTALVLLASAVALIAIGSFIAEAMYTITKRSFTLSRDETYDLNHMFQILEMSVMESAWPLMSFMVISMIGGIYGSIAMGGYNFSWEAAGPKASKLSPISGFKRMLGKDALVELLKGIAKVVVVMFMTYIALLVFKDEALHLDVELYPLNLFHAMNMIEWAFLLLCAAMIPIALIDVPYQSYKHNEEMKMTLQEVKDERKNSEGDPQVKSRVRRLQYQAAANRMMQDVPQADVIVTNPTHYSVAIQYEQDGSRAPVVLAKGLDELAMHIRKIGKAHDVPIVESPALARAIYYSTEVNHEVPQKLFMAVAQILAYVYQLKAYKSGKGKRPKSLKKDLPIPPELRR</sequence>
<dbReference type="PRINTS" id="PR00950">
    <property type="entry name" value="TYPE3IMSPROT"/>
</dbReference>
<dbReference type="NCBIfam" id="TIGR00328">
    <property type="entry name" value="flhB"/>
    <property type="match status" value="1"/>
</dbReference>
<evidence type="ECO:0000256" key="14">
    <source>
        <dbReference type="SAM" id="MobiDB-lite"/>
    </source>
</evidence>
<name>A0ABV9LV56_9ALTE</name>
<evidence type="ECO:0000256" key="11">
    <source>
        <dbReference type="ARBA" id="ARBA00023225"/>
    </source>
</evidence>
<dbReference type="InterPro" id="IPR029025">
    <property type="entry name" value="T3SS_substrate_exporter_C"/>
</dbReference>
<dbReference type="Pfam" id="PF01312">
    <property type="entry name" value="Bac_export_2"/>
    <property type="match status" value="1"/>
</dbReference>
<reference evidence="16" key="1">
    <citation type="journal article" date="2019" name="Int. J. Syst. Evol. Microbiol.">
        <title>The Global Catalogue of Microorganisms (GCM) 10K type strain sequencing project: providing services to taxonomists for standard genome sequencing and annotation.</title>
        <authorList>
            <consortium name="The Broad Institute Genomics Platform"/>
            <consortium name="The Broad Institute Genome Sequencing Center for Infectious Disease"/>
            <person name="Wu L."/>
            <person name="Ma J."/>
        </authorList>
    </citation>
    <scope>NUCLEOTIDE SEQUENCE [LARGE SCALE GENOMIC DNA]</scope>
    <source>
        <strain evidence="16">KACC 12507</strain>
    </source>
</reference>
<keyword evidence="9 13" id="KW-1133">Transmembrane helix</keyword>
<keyword evidence="4 13" id="KW-0813">Transport</keyword>
<evidence type="ECO:0000256" key="5">
    <source>
        <dbReference type="ARBA" id="ARBA00022475"/>
    </source>
</evidence>
<comment type="caution">
    <text evidence="15">The sequence shown here is derived from an EMBL/GenBank/DDBJ whole genome shotgun (WGS) entry which is preliminary data.</text>
</comment>
<comment type="function">
    <text evidence="12 13">Required for formation of the rod structure in the basal body of the flagellar apparatus. Together with FliI and FliH, may constitute the export apparatus of flagellin.</text>
</comment>
<dbReference type="SUPFAM" id="SSF160544">
    <property type="entry name" value="EscU C-terminal domain-like"/>
    <property type="match status" value="1"/>
</dbReference>
<keyword evidence="8 13" id="KW-0653">Protein transport</keyword>
<dbReference type="Gene3D" id="6.10.250.2080">
    <property type="match status" value="1"/>
</dbReference>
<dbReference type="PANTHER" id="PTHR30531">
    <property type="entry name" value="FLAGELLAR BIOSYNTHETIC PROTEIN FLHB"/>
    <property type="match status" value="1"/>
</dbReference>
<proteinExistence type="inferred from homology"/>
<evidence type="ECO:0000256" key="7">
    <source>
        <dbReference type="ARBA" id="ARBA00022795"/>
    </source>
</evidence>
<dbReference type="PANTHER" id="PTHR30531:SF12">
    <property type="entry name" value="FLAGELLAR BIOSYNTHETIC PROTEIN FLHB"/>
    <property type="match status" value="1"/>
</dbReference>
<dbReference type="InterPro" id="IPR006136">
    <property type="entry name" value="FlhB"/>
</dbReference>
<feature type="transmembrane region" description="Helical" evidence="13">
    <location>
        <begin position="94"/>
        <end position="115"/>
    </location>
</feature>
<evidence type="ECO:0000256" key="3">
    <source>
        <dbReference type="ARBA" id="ARBA00021622"/>
    </source>
</evidence>
<keyword evidence="11 13" id="KW-1006">Bacterial flagellum protein export</keyword>
<feature type="transmembrane region" description="Helical" evidence="13">
    <location>
        <begin position="147"/>
        <end position="168"/>
    </location>
</feature>
<dbReference type="InterPro" id="IPR006135">
    <property type="entry name" value="T3SS_substrate_exporter"/>
</dbReference>
<evidence type="ECO:0000256" key="4">
    <source>
        <dbReference type="ARBA" id="ARBA00022448"/>
    </source>
</evidence>
<keyword evidence="10 13" id="KW-0472">Membrane</keyword>
<keyword evidence="5 13" id="KW-1003">Cell membrane</keyword>
<keyword evidence="6 13" id="KW-0812">Transmembrane</keyword>
<evidence type="ECO:0000256" key="13">
    <source>
        <dbReference type="RuleBase" id="RU364091"/>
    </source>
</evidence>
<evidence type="ECO:0000256" key="9">
    <source>
        <dbReference type="ARBA" id="ARBA00022989"/>
    </source>
</evidence>
<gene>
    <name evidence="13 15" type="primary">flhB</name>
    <name evidence="15" type="ORF">ACFO4O_07095</name>
</gene>
<organism evidence="15 16">
    <name type="scientific">Glaciecola siphonariae</name>
    <dbReference type="NCBI Taxonomy" id="521012"/>
    <lineage>
        <taxon>Bacteria</taxon>
        <taxon>Pseudomonadati</taxon>
        <taxon>Pseudomonadota</taxon>
        <taxon>Gammaproteobacteria</taxon>
        <taxon>Alteromonadales</taxon>
        <taxon>Alteromonadaceae</taxon>
        <taxon>Glaciecola</taxon>
    </lineage>
</organism>
<feature type="compositionally biased region" description="Basic and acidic residues" evidence="14">
    <location>
        <begin position="365"/>
        <end position="377"/>
    </location>
</feature>
<evidence type="ECO:0000313" key="16">
    <source>
        <dbReference type="Proteomes" id="UP001595897"/>
    </source>
</evidence>
<feature type="transmembrane region" description="Helical" evidence="13">
    <location>
        <begin position="188"/>
        <end position="212"/>
    </location>
</feature>
<accession>A0ABV9LV56</accession>
<evidence type="ECO:0000256" key="12">
    <source>
        <dbReference type="ARBA" id="ARBA00025078"/>
    </source>
</evidence>
<protein>
    <recommendedName>
        <fullName evidence="3 13">Flagellar biosynthetic protein FlhB</fullName>
    </recommendedName>
</protein>
<evidence type="ECO:0000256" key="6">
    <source>
        <dbReference type="ARBA" id="ARBA00022692"/>
    </source>
</evidence>
<keyword evidence="15" id="KW-0966">Cell projection</keyword>
<feature type="region of interest" description="Disordered" evidence="14">
    <location>
        <begin position="1"/>
        <end position="24"/>
    </location>
</feature>
<keyword evidence="16" id="KW-1185">Reference proteome</keyword>
<evidence type="ECO:0000256" key="8">
    <source>
        <dbReference type="ARBA" id="ARBA00022927"/>
    </source>
</evidence>
<comment type="subcellular location">
    <subcellularLocation>
        <location evidence="1">Cell membrane</location>
        <topology evidence="1">Multi-pass membrane protein</topology>
    </subcellularLocation>
</comment>
<evidence type="ECO:0000313" key="15">
    <source>
        <dbReference type="EMBL" id="MFC4699914.1"/>
    </source>
</evidence>
<evidence type="ECO:0000256" key="1">
    <source>
        <dbReference type="ARBA" id="ARBA00004651"/>
    </source>
</evidence>
<comment type="similarity">
    <text evidence="2 13">Belongs to the type III secretion exporter family.</text>
</comment>
<dbReference type="RefSeq" id="WP_382406883.1">
    <property type="nucleotide sequence ID" value="NZ_JBHSGU010000002.1"/>
</dbReference>
<evidence type="ECO:0000256" key="2">
    <source>
        <dbReference type="ARBA" id="ARBA00010690"/>
    </source>
</evidence>
<keyword evidence="15" id="KW-0282">Flagellum</keyword>
<dbReference type="EMBL" id="JBHSGU010000002">
    <property type="protein sequence ID" value="MFC4699914.1"/>
    <property type="molecule type" value="Genomic_DNA"/>
</dbReference>